<dbReference type="STRING" id="4432.A0A1U8ALR7"/>
<feature type="transmembrane region" description="Helical" evidence="8">
    <location>
        <begin position="97"/>
        <end position="119"/>
    </location>
</feature>
<feature type="transmembrane region" description="Helical" evidence="8">
    <location>
        <begin position="378"/>
        <end position="399"/>
    </location>
</feature>
<evidence type="ECO:0000313" key="10">
    <source>
        <dbReference type="RefSeq" id="XP_010266965.1"/>
    </source>
</evidence>
<feature type="transmembrane region" description="Helical" evidence="8">
    <location>
        <begin position="333"/>
        <end position="353"/>
    </location>
</feature>
<dbReference type="eggNOG" id="KOG1303">
    <property type="taxonomic scope" value="Eukaryota"/>
</dbReference>
<evidence type="ECO:0000256" key="5">
    <source>
        <dbReference type="ARBA" id="ARBA00022989"/>
    </source>
</evidence>
<keyword evidence="5 8" id="KW-1133">Transmembrane helix</keyword>
<keyword evidence="6 8" id="KW-0472">Membrane</keyword>
<keyword evidence="2" id="KW-0813">Transport</keyword>
<gene>
    <name evidence="10" type="primary">LOC104604360</name>
</gene>
<keyword evidence="9" id="KW-1185">Reference proteome</keyword>
<dbReference type="Proteomes" id="UP000189703">
    <property type="component" value="Unplaced"/>
</dbReference>
<dbReference type="InterPro" id="IPR013057">
    <property type="entry name" value="AA_transpt_TM"/>
</dbReference>
<feature type="transmembrane region" description="Helical" evidence="8">
    <location>
        <begin position="447"/>
        <end position="470"/>
    </location>
</feature>
<feature type="transmembrane region" description="Helical" evidence="8">
    <location>
        <begin position="482"/>
        <end position="506"/>
    </location>
</feature>
<keyword evidence="3 8" id="KW-0812">Transmembrane</keyword>
<dbReference type="GO" id="GO:0003333">
    <property type="term" value="P:amino acid transmembrane transport"/>
    <property type="evidence" value="ECO:0000318"/>
    <property type="project" value="GO_Central"/>
</dbReference>
<feature type="transmembrane region" description="Helical" evidence="8">
    <location>
        <begin position="420"/>
        <end position="441"/>
    </location>
</feature>
<feature type="compositionally biased region" description="Low complexity" evidence="7">
    <location>
        <begin position="19"/>
        <end position="38"/>
    </location>
</feature>
<evidence type="ECO:0000256" key="3">
    <source>
        <dbReference type="ARBA" id="ARBA00022692"/>
    </source>
</evidence>
<organism evidence="9 10">
    <name type="scientific">Nelumbo nucifera</name>
    <name type="common">Sacred lotus</name>
    <dbReference type="NCBI Taxonomy" id="4432"/>
    <lineage>
        <taxon>Eukaryota</taxon>
        <taxon>Viridiplantae</taxon>
        <taxon>Streptophyta</taxon>
        <taxon>Embryophyta</taxon>
        <taxon>Tracheophyta</taxon>
        <taxon>Spermatophyta</taxon>
        <taxon>Magnoliopsida</taxon>
        <taxon>Proteales</taxon>
        <taxon>Nelumbonaceae</taxon>
        <taxon>Nelumbo</taxon>
    </lineage>
</organism>
<dbReference type="OMA" id="WWLRIIL"/>
<feature type="transmembrane region" description="Helical" evidence="8">
    <location>
        <begin position="244"/>
        <end position="265"/>
    </location>
</feature>
<keyword evidence="4" id="KW-0029">Amino-acid transport</keyword>
<dbReference type="AlphaFoldDB" id="A0A1U8ALR7"/>
<dbReference type="Pfam" id="PF01490">
    <property type="entry name" value="Aa_trans"/>
    <property type="match status" value="1"/>
</dbReference>
<evidence type="ECO:0000256" key="7">
    <source>
        <dbReference type="SAM" id="MobiDB-lite"/>
    </source>
</evidence>
<dbReference type="OrthoDB" id="40134at2759"/>
<dbReference type="GO" id="GO:0015171">
    <property type="term" value="F:amino acid transmembrane transporter activity"/>
    <property type="evidence" value="ECO:0000318"/>
    <property type="project" value="GO_Central"/>
</dbReference>
<evidence type="ECO:0000256" key="4">
    <source>
        <dbReference type="ARBA" id="ARBA00022970"/>
    </source>
</evidence>
<reference evidence="10" key="1">
    <citation type="submission" date="2025-08" db="UniProtKB">
        <authorList>
            <consortium name="RefSeq"/>
        </authorList>
    </citation>
    <scope>IDENTIFICATION</scope>
</reference>
<feature type="region of interest" description="Disordered" evidence="7">
    <location>
        <begin position="1"/>
        <end position="38"/>
    </location>
</feature>
<accession>A0A1U8ALR7</accession>
<sequence length="518" mass="56507">MGEVVEVSSVPTTPRANVASTTPPISAPPSQYHSPSLSRSPLLSVETTEHKSKTPRLSLTPRFITPLGSPIRKALHLTKLDPQDAWLPITESRNGNAYYAAFHALTSGIGIQALILPVAFTVLGWSWGVITLTSAFIWQLYTLWILVQLHESESGTRYSRYLQLFNATFGERLGKLLAVFPIMYLSGGTCVALIIIGGSTMKLFFQIVCGATCHAKPLTNVEWYLVFTCAAVLLSQLPNLNSIAGVSLIGAITAVGYCTLIWVVSVTEGRMPDVSYDPVKAKSEIARIFGIFNALGIIAFAFRGHNLILEIQATMPSSEKHPSRVPMWRGVKAAYALIAICLFPLAIGGYWAYGHKIPPNGGMLTALYAFHGRDTSRAVLGLTSLLVVINAVSSFQIYGMPMFDHMESQYTSRMKKPLPWWLRAVSRAMFGYGCFFIAVAIPFLGSLAGLIGGLALPVTLAYPCFMWVVIKKPMRFSKMWCLNWGLGLLGMGLSGLLVAAGVWSVIDTGIKVSFFKPQ</sequence>
<dbReference type="PANTHER" id="PTHR48017">
    <property type="entry name" value="OS05G0424000 PROTEIN-RELATED"/>
    <property type="match status" value="1"/>
</dbReference>
<protein>
    <submittedName>
        <fullName evidence="10">Lysine histidine transporter-like 8</fullName>
    </submittedName>
</protein>
<dbReference type="RefSeq" id="XP_010266965.1">
    <property type="nucleotide sequence ID" value="XM_010268663.1"/>
</dbReference>
<proteinExistence type="predicted"/>
<name>A0A1U8ALR7_NELNU</name>
<comment type="subcellular location">
    <subcellularLocation>
        <location evidence="1">Membrane</location>
    </subcellularLocation>
</comment>
<feature type="transmembrane region" description="Helical" evidence="8">
    <location>
        <begin position="176"/>
        <end position="201"/>
    </location>
</feature>
<evidence type="ECO:0000256" key="1">
    <source>
        <dbReference type="ARBA" id="ARBA00004370"/>
    </source>
</evidence>
<feature type="transmembrane region" description="Helical" evidence="8">
    <location>
        <begin position="125"/>
        <end position="147"/>
    </location>
</feature>
<dbReference type="GeneID" id="104604360"/>
<dbReference type="GO" id="GO:0016020">
    <property type="term" value="C:membrane"/>
    <property type="evidence" value="ECO:0000318"/>
    <property type="project" value="GO_Central"/>
</dbReference>
<evidence type="ECO:0000256" key="8">
    <source>
        <dbReference type="SAM" id="Phobius"/>
    </source>
</evidence>
<evidence type="ECO:0000313" key="9">
    <source>
        <dbReference type="Proteomes" id="UP000189703"/>
    </source>
</evidence>
<evidence type="ECO:0000256" key="6">
    <source>
        <dbReference type="ARBA" id="ARBA00023136"/>
    </source>
</evidence>
<evidence type="ECO:0000256" key="2">
    <source>
        <dbReference type="ARBA" id="ARBA00022448"/>
    </source>
</evidence>
<feature type="transmembrane region" description="Helical" evidence="8">
    <location>
        <begin position="285"/>
        <end position="302"/>
    </location>
</feature>
<dbReference type="KEGG" id="nnu:104604360"/>